<evidence type="ECO:0000313" key="2">
    <source>
        <dbReference type="EMBL" id="CAB4718784.1"/>
    </source>
</evidence>
<sequence length="281" mass="30967">MATKSEFTTIRFSVEGPVATITLARPESANAMSSVLIDELDRALDLVEEDDEVRVVILDGEGKHFCAGHDLKEILEESSDWTRMRSTPEGKLHHEFTMYWEKCLRLRDFPKPTIAAVQGVCAAAGLMLATMCDLIIAADNAKFSNPVARMTGVGVELLIEPWEMGPRKAKEFLLCATTIDAGEALRLGLANRVVKLDQLSTEARLMADEVALVPPITAQAIKETINHTVDLQGQREAWRYHFMVHQFVSNTETALGAMSNRKEAVREEGGLGSVKREQSGG</sequence>
<organism evidence="2">
    <name type="scientific">freshwater metagenome</name>
    <dbReference type="NCBI Taxonomy" id="449393"/>
    <lineage>
        <taxon>unclassified sequences</taxon>
        <taxon>metagenomes</taxon>
        <taxon>ecological metagenomes</taxon>
    </lineage>
</organism>
<dbReference type="EMBL" id="CAFBOF010000018">
    <property type="protein sequence ID" value="CAB4978122.1"/>
    <property type="molecule type" value="Genomic_DNA"/>
</dbReference>
<dbReference type="EMBL" id="CAFBMM010000043">
    <property type="protein sequence ID" value="CAB4908543.1"/>
    <property type="molecule type" value="Genomic_DNA"/>
</dbReference>
<evidence type="ECO:0000256" key="1">
    <source>
        <dbReference type="ARBA" id="ARBA00005254"/>
    </source>
</evidence>
<dbReference type="Gene3D" id="3.90.226.10">
    <property type="entry name" value="2-enoyl-CoA Hydratase, Chain A, domain 1"/>
    <property type="match status" value="1"/>
</dbReference>
<dbReference type="PANTHER" id="PTHR11941">
    <property type="entry name" value="ENOYL-COA HYDRATASE-RELATED"/>
    <property type="match status" value="1"/>
</dbReference>
<dbReference type="AlphaFoldDB" id="A0A6J6RHT1"/>
<dbReference type="InterPro" id="IPR029045">
    <property type="entry name" value="ClpP/crotonase-like_dom_sf"/>
</dbReference>
<dbReference type="EMBL" id="CAEZYK010000016">
    <property type="protein sequence ID" value="CAB4718784.1"/>
    <property type="molecule type" value="Genomic_DNA"/>
</dbReference>
<dbReference type="PANTHER" id="PTHR11941:SF124">
    <property type="entry name" value="ENOYL-COA HYDRATASE ECHA13-RELATED"/>
    <property type="match status" value="1"/>
</dbReference>
<dbReference type="NCBIfam" id="NF006140">
    <property type="entry name" value="PRK08290.1"/>
    <property type="match status" value="1"/>
</dbReference>
<dbReference type="GO" id="GO:0006635">
    <property type="term" value="P:fatty acid beta-oxidation"/>
    <property type="evidence" value="ECO:0007669"/>
    <property type="project" value="TreeGrafter"/>
</dbReference>
<dbReference type="InterPro" id="IPR018376">
    <property type="entry name" value="Enoyl-CoA_hyd/isom_CS"/>
</dbReference>
<protein>
    <submittedName>
        <fullName evidence="2">Unannotated protein</fullName>
    </submittedName>
</protein>
<dbReference type="PROSITE" id="PS00166">
    <property type="entry name" value="ENOYL_COA_HYDRATASE"/>
    <property type="match status" value="1"/>
</dbReference>
<proteinExistence type="inferred from homology"/>
<dbReference type="EMBL" id="CAFBPQ010000013">
    <property type="protein sequence ID" value="CAB5020442.1"/>
    <property type="molecule type" value="Genomic_DNA"/>
</dbReference>
<evidence type="ECO:0000313" key="4">
    <source>
        <dbReference type="EMBL" id="CAB4978122.1"/>
    </source>
</evidence>
<evidence type="ECO:0000313" key="3">
    <source>
        <dbReference type="EMBL" id="CAB4908543.1"/>
    </source>
</evidence>
<reference evidence="2" key="1">
    <citation type="submission" date="2020-05" db="EMBL/GenBank/DDBJ databases">
        <authorList>
            <person name="Chiriac C."/>
            <person name="Salcher M."/>
            <person name="Ghai R."/>
            <person name="Kavagutti S V."/>
        </authorList>
    </citation>
    <scope>NUCLEOTIDE SEQUENCE</scope>
</reference>
<dbReference type="InterPro" id="IPR001753">
    <property type="entry name" value="Enoyl-CoA_hydra/iso"/>
</dbReference>
<dbReference type="CDD" id="cd06558">
    <property type="entry name" value="crotonase-like"/>
    <property type="match status" value="1"/>
</dbReference>
<comment type="similarity">
    <text evidence="1">Belongs to the enoyl-CoA hydratase/isomerase family.</text>
</comment>
<evidence type="ECO:0000313" key="5">
    <source>
        <dbReference type="EMBL" id="CAB5020442.1"/>
    </source>
</evidence>
<name>A0A6J6RHT1_9ZZZZ</name>
<accession>A0A6J6RHT1</accession>
<gene>
    <name evidence="2" type="ORF">UFOPK2683_00457</name>
    <name evidence="3" type="ORF">UFOPK3605_00944</name>
    <name evidence="4" type="ORF">UFOPK3897_00935</name>
    <name evidence="5" type="ORF">UFOPK4121_00621</name>
</gene>
<dbReference type="GO" id="GO:0003824">
    <property type="term" value="F:catalytic activity"/>
    <property type="evidence" value="ECO:0007669"/>
    <property type="project" value="InterPro"/>
</dbReference>
<dbReference type="Pfam" id="PF00378">
    <property type="entry name" value="ECH_1"/>
    <property type="match status" value="1"/>
</dbReference>
<dbReference type="SUPFAM" id="SSF52096">
    <property type="entry name" value="ClpP/crotonase"/>
    <property type="match status" value="1"/>
</dbReference>